<keyword evidence="2" id="KW-1185">Reference proteome</keyword>
<proteinExistence type="predicted"/>
<organism evidence="1 2">
    <name type="scientific">Araneus ventricosus</name>
    <name type="common">Orbweaver spider</name>
    <name type="synonym">Epeira ventricosa</name>
    <dbReference type="NCBI Taxonomy" id="182803"/>
    <lineage>
        <taxon>Eukaryota</taxon>
        <taxon>Metazoa</taxon>
        <taxon>Ecdysozoa</taxon>
        <taxon>Arthropoda</taxon>
        <taxon>Chelicerata</taxon>
        <taxon>Arachnida</taxon>
        <taxon>Araneae</taxon>
        <taxon>Araneomorphae</taxon>
        <taxon>Entelegynae</taxon>
        <taxon>Araneoidea</taxon>
        <taxon>Araneidae</taxon>
        <taxon>Araneus</taxon>
    </lineage>
</organism>
<dbReference type="AlphaFoldDB" id="A0A4Y2SDB2"/>
<accession>A0A4Y2SDB2</accession>
<protein>
    <submittedName>
        <fullName evidence="1">Uncharacterized protein</fullName>
    </submittedName>
</protein>
<sequence length="97" mass="10821">MVYPETHEQCCRSVEERRPVERWHLLESVELHTIATCQDLSSGTGGLLLAAANLILIKLFQGLVRCITVGRKKPPGPVGLPVVRHLPFLGKEPHKTF</sequence>
<reference evidence="1 2" key="1">
    <citation type="journal article" date="2019" name="Sci. Rep.">
        <title>Orb-weaving spider Araneus ventricosus genome elucidates the spidroin gene catalogue.</title>
        <authorList>
            <person name="Kono N."/>
            <person name="Nakamura H."/>
            <person name="Ohtoshi R."/>
            <person name="Moran D.A.P."/>
            <person name="Shinohara A."/>
            <person name="Yoshida Y."/>
            <person name="Fujiwara M."/>
            <person name="Mori M."/>
            <person name="Tomita M."/>
            <person name="Arakawa K."/>
        </authorList>
    </citation>
    <scope>NUCLEOTIDE SEQUENCE [LARGE SCALE GENOMIC DNA]</scope>
</reference>
<dbReference type="EMBL" id="BGPR01020687">
    <property type="protein sequence ID" value="GBN85235.1"/>
    <property type="molecule type" value="Genomic_DNA"/>
</dbReference>
<dbReference type="Proteomes" id="UP000499080">
    <property type="component" value="Unassembled WGS sequence"/>
</dbReference>
<gene>
    <name evidence="1" type="ORF">AVEN_169818_1</name>
</gene>
<name>A0A4Y2SDB2_ARAVE</name>
<comment type="caution">
    <text evidence="1">The sequence shown here is derived from an EMBL/GenBank/DDBJ whole genome shotgun (WGS) entry which is preliminary data.</text>
</comment>
<evidence type="ECO:0000313" key="2">
    <source>
        <dbReference type="Proteomes" id="UP000499080"/>
    </source>
</evidence>
<evidence type="ECO:0000313" key="1">
    <source>
        <dbReference type="EMBL" id="GBN85235.1"/>
    </source>
</evidence>